<dbReference type="EMBL" id="QGKX02000004">
    <property type="protein sequence ID" value="KAF3598730.1"/>
    <property type="molecule type" value="Genomic_DNA"/>
</dbReference>
<evidence type="ECO:0000313" key="3">
    <source>
        <dbReference type="Proteomes" id="UP000712600"/>
    </source>
</evidence>
<evidence type="ECO:0000313" key="2">
    <source>
        <dbReference type="EMBL" id="KAF3598730.1"/>
    </source>
</evidence>
<protein>
    <submittedName>
        <fullName evidence="2">Uncharacterized protein</fullName>
    </submittedName>
</protein>
<gene>
    <name evidence="2" type="ORF">F2Q69_00036920</name>
</gene>
<name>A0A8S9SF66_BRACR</name>
<dbReference type="AlphaFoldDB" id="A0A8S9SF66"/>
<accession>A0A8S9SF66</accession>
<feature type="region of interest" description="Disordered" evidence="1">
    <location>
        <begin position="57"/>
        <end position="91"/>
    </location>
</feature>
<comment type="caution">
    <text evidence="2">The sequence shown here is derived from an EMBL/GenBank/DDBJ whole genome shotgun (WGS) entry which is preliminary data.</text>
</comment>
<sequence length="91" mass="10098">MEKMKSNFLIIKDVNRKFNEQPFQEHLMRVVPFLTQHTDGSVTLSLLEAESMLINGGTGASHAGEIGDRPRNDEIEPQLSTPSEGTDNDEG</sequence>
<feature type="compositionally biased region" description="Basic and acidic residues" evidence="1">
    <location>
        <begin position="65"/>
        <end position="74"/>
    </location>
</feature>
<dbReference type="Proteomes" id="UP000712600">
    <property type="component" value="Unassembled WGS sequence"/>
</dbReference>
<evidence type="ECO:0000256" key="1">
    <source>
        <dbReference type="SAM" id="MobiDB-lite"/>
    </source>
</evidence>
<organism evidence="2 3">
    <name type="scientific">Brassica cretica</name>
    <name type="common">Mustard</name>
    <dbReference type="NCBI Taxonomy" id="69181"/>
    <lineage>
        <taxon>Eukaryota</taxon>
        <taxon>Viridiplantae</taxon>
        <taxon>Streptophyta</taxon>
        <taxon>Embryophyta</taxon>
        <taxon>Tracheophyta</taxon>
        <taxon>Spermatophyta</taxon>
        <taxon>Magnoliopsida</taxon>
        <taxon>eudicotyledons</taxon>
        <taxon>Gunneridae</taxon>
        <taxon>Pentapetalae</taxon>
        <taxon>rosids</taxon>
        <taxon>malvids</taxon>
        <taxon>Brassicales</taxon>
        <taxon>Brassicaceae</taxon>
        <taxon>Brassiceae</taxon>
        <taxon>Brassica</taxon>
    </lineage>
</organism>
<reference evidence="2" key="1">
    <citation type="submission" date="2019-12" db="EMBL/GenBank/DDBJ databases">
        <title>Genome sequencing and annotation of Brassica cretica.</title>
        <authorList>
            <person name="Studholme D.J."/>
            <person name="Sarris P."/>
        </authorList>
    </citation>
    <scope>NUCLEOTIDE SEQUENCE</scope>
    <source>
        <strain evidence="2">PFS-109/04</strain>
        <tissue evidence="2">Leaf</tissue>
    </source>
</reference>
<proteinExistence type="predicted"/>